<dbReference type="SUPFAM" id="SSF50129">
    <property type="entry name" value="GroES-like"/>
    <property type="match status" value="1"/>
</dbReference>
<dbReference type="Pfam" id="PF14765">
    <property type="entry name" value="PS-DH"/>
    <property type="match status" value="1"/>
</dbReference>
<keyword evidence="9" id="KW-1185">Reference proteome</keyword>
<keyword evidence="2" id="KW-0597">Phosphoprotein</keyword>
<evidence type="ECO:0000256" key="6">
    <source>
        <dbReference type="PROSITE-ProRule" id="PRU01363"/>
    </source>
</evidence>
<dbReference type="Pfam" id="PF08659">
    <property type="entry name" value="KR"/>
    <property type="match status" value="1"/>
</dbReference>
<dbReference type="Gene3D" id="3.40.50.150">
    <property type="entry name" value="Vaccinia Virus protein VP39"/>
    <property type="match status" value="1"/>
</dbReference>
<dbReference type="SUPFAM" id="SSF51735">
    <property type="entry name" value="NAD(P)-binding Rossmann-fold domains"/>
    <property type="match status" value="2"/>
</dbReference>
<dbReference type="EMBL" id="MU853895">
    <property type="protein sequence ID" value="KAK3936080.1"/>
    <property type="molecule type" value="Genomic_DNA"/>
</dbReference>
<dbReference type="Gene3D" id="3.10.129.110">
    <property type="entry name" value="Polyketide synthase dehydratase"/>
    <property type="match status" value="1"/>
</dbReference>
<dbReference type="Pfam" id="PF08240">
    <property type="entry name" value="ADH_N"/>
    <property type="match status" value="1"/>
</dbReference>
<dbReference type="Gene3D" id="3.40.50.720">
    <property type="entry name" value="NAD(P)-binding Rossmann-like Domain"/>
    <property type="match status" value="2"/>
</dbReference>
<dbReference type="InterPro" id="IPR013968">
    <property type="entry name" value="PKS_KR"/>
</dbReference>
<dbReference type="GO" id="GO:0016491">
    <property type="term" value="F:oxidoreductase activity"/>
    <property type="evidence" value="ECO:0007669"/>
    <property type="project" value="UniProtKB-KW"/>
</dbReference>
<evidence type="ECO:0000256" key="2">
    <source>
        <dbReference type="ARBA" id="ARBA00022553"/>
    </source>
</evidence>
<dbReference type="PANTHER" id="PTHR43775">
    <property type="entry name" value="FATTY ACID SYNTHASE"/>
    <property type="match status" value="1"/>
</dbReference>
<dbReference type="CDD" id="cd05195">
    <property type="entry name" value="enoyl_red"/>
    <property type="match status" value="1"/>
</dbReference>
<sequence>MLLHEDRGIEMVTTLRRRSLTASNDSKFWEFSISSENNGTWTKHCWGLVASGRAVALPPNPDVAPHARIVDSKRWYTTLSRIGLNYSNRFVGLENITASPVAQVASVSITDRQVAGEEYALHPSTLDQVLQSWSVALAKGEHHQLDKLFLPTFIEQFYVGADGGLSTLRVRTTSKGKIGAAVGSSYGLVGDEGEVAFVLNGFQTSRMEGSSFTQSAPELKYMSIQWHPAFDFVAPGTLMRPSGDVTADIIFREQYGLLAAAEVHHVAATVKSLAQPYFKHFLAGVAKHMDQVDQGLSKIPDAAELKALGREARRAKLVEWREQSKGGPVENIIEALWRVAINAEDMLEGRRVLIDVLLEGDMLQKFYDEANSWSDVKDFFRVLGLNKPQIRAMHSTHGERLYEDYTITDVSAGFVNQTKERFAQYGNLKFAVCDITVDPLEQGFEPASYDLIIASNVLHATPNLVETLTRCRSLLKPDGHIFMQEFCSNTRYADLIMGCFEGWWAGVEEGRVECPVIQEDGWDAKLRQSGFQGIRSAVRDNKHPHFFHTSNILARVQSGETCSPDDSGKTRLTLLKPSAELSEFGQGIKSTLEAEGYTLDEYVWGAKLPDDQDIVSLMDVDPERAPLLADIDAQDLTSFVDTLGDVVPGQAVLWLMRPAQIQSSDPQYGQMPGVARCVRAELAIDLITLEQDSLDIESEFVWHNGQVLVSRVHTSSIEQALADAAPPAEARHLTIGQPGMLQTMRWVGHPLPPLAADDVQIRIKATGMNFHDVAVAMGIVGPDGDMEKDGYHGLGSEGTAIVTAVGANVTHVAVGDRVVFMEISTSCFATEKQLPSGLVARAPEELSDEDAAGLWIPYTAALWSYLEKAHMKRGQTVLIHSAAGGVGIAAIHVARWLGADFYCTVGPQAKADFPTTVHGVPRERISNSRDDSFAADVMRATGGVGVDVVLNSLSGELLHASWKCVAIGGCMVDLGKRDFLGRGRLEMLPFVGNRAFFGVDLAYMIVNQKHKLMPYLQQAIDLFRDGQLFPLHPTTVFEADRVQDAFRCMQKGVHMGRIVVRMPEDSASLPLTLPTPKPTFSADAVYLVAGGLGGLGGSILGWMASLGARHLLVMSPSAGTRDEHRQFVDELAELGCELRCFAGDVADVDFLRDTGFLNMDHDVWSTVTSPKVKGTWNLHQLLPNDLDFFIMCGSTSGTLGSYGQANYAAANTYLDAFLHFRHGLGLPATALDIAAIGDIGYVACNKSVAERLGRAVARFMTEGEFLTCLQLAVERSDTNVPGGFAANPILQRHRAPVLGPTQHDVLASRSAPVLFRNNQGLAAQGTGTGSEGLRSFLASLSTEPERLDEPKTVTFLAGEIAKRIFSFLMKEDAAINVSQTLSAISADSLVAIEIRN</sequence>
<proteinExistence type="predicted"/>
<reference evidence="9" key="1">
    <citation type="journal article" date="2023" name="Mol. Phylogenet. Evol.">
        <title>Genome-scale phylogeny and comparative genomics of the fungal order Sordariales.</title>
        <authorList>
            <person name="Hensen N."/>
            <person name="Bonometti L."/>
            <person name="Westerberg I."/>
            <person name="Brannstrom I.O."/>
            <person name="Guillou S."/>
            <person name="Cros-Aarteil S."/>
            <person name="Calhoun S."/>
            <person name="Haridas S."/>
            <person name="Kuo A."/>
            <person name="Mondo S."/>
            <person name="Pangilinan J."/>
            <person name="Riley R."/>
            <person name="LaButti K."/>
            <person name="Andreopoulos B."/>
            <person name="Lipzen A."/>
            <person name="Chen C."/>
            <person name="Yan M."/>
            <person name="Daum C."/>
            <person name="Ng V."/>
            <person name="Clum A."/>
            <person name="Steindorff A."/>
            <person name="Ohm R.A."/>
            <person name="Martin F."/>
            <person name="Silar P."/>
            <person name="Natvig D.O."/>
            <person name="Lalanne C."/>
            <person name="Gautier V."/>
            <person name="Ament-Velasquez S.L."/>
            <person name="Kruys A."/>
            <person name="Hutchinson M.I."/>
            <person name="Powell A.J."/>
            <person name="Barry K."/>
            <person name="Miller A.N."/>
            <person name="Grigoriev I.V."/>
            <person name="Debuchy R."/>
            <person name="Gladieux P."/>
            <person name="Hiltunen Thoren M."/>
            <person name="Johannesson H."/>
        </authorList>
    </citation>
    <scope>NUCLEOTIDE SEQUENCE [LARGE SCALE GENOMIC DNA]</scope>
    <source>
        <strain evidence="9">CBS 340.73</strain>
    </source>
</reference>
<accession>A0AAN6S0L2</accession>
<feature type="region of interest" description="N-terminal hotdog fold" evidence="6">
    <location>
        <begin position="1"/>
        <end position="56"/>
    </location>
</feature>
<dbReference type="InterPro" id="IPR020843">
    <property type="entry name" value="ER"/>
</dbReference>
<name>A0AAN6S0L2_9PEZI</name>
<dbReference type="InterPro" id="IPR042104">
    <property type="entry name" value="PKS_dehydratase_sf"/>
</dbReference>
<dbReference type="CDD" id="cd02440">
    <property type="entry name" value="AdoMet_MTases"/>
    <property type="match status" value="1"/>
</dbReference>
<feature type="region of interest" description="C-terminal hotdog fold" evidence="6">
    <location>
        <begin position="67"/>
        <end position="213"/>
    </location>
</feature>
<comment type="caution">
    <text evidence="6">Lacks conserved residue(s) required for the propagation of feature annotation.</text>
</comment>
<feature type="domain" description="PKS/mFAS DH" evidence="7">
    <location>
        <begin position="1"/>
        <end position="213"/>
    </location>
</feature>
<dbReference type="InterPro" id="IPR029063">
    <property type="entry name" value="SAM-dependent_MTases_sf"/>
</dbReference>
<keyword evidence="3" id="KW-0808">Transferase</keyword>
<protein>
    <recommendedName>
        <fullName evidence="7">PKS/mFAS DH domain-containing protein</fullName>
    </recommendedName>
</protein>
<dbReference type="InterPro" id="IPR013217">
    <property type="entry name" value="Methyltransf_12"/>
</dbReference>
<dbReference type="PROSITE" id="PS52019">
    <property type="entry name" value="PKS_MFAS_DH"/>
    <property type="match status" value="1"/>
</dbReference>
<dbReference type="SMART" id="SM00822">
    <property type="entry name" value="PKS_KR"/>
    <property type="match status" value="1"/>
</dbReference>
<evidence type="ECO:0000256" key="3">
    <source>
        <dbReference type="ARBA" id="ARBA00022679"/>
    </source>
</evidence>
<evidence type="ECO:0000256" key="5">
    <source>
        <dbReference type="ARBA" id="ARBA00023268"/>
    </source>
</evidence>
<dbReference type="InterPro" id="IPR013154">
    <property type="entry name" value="ADH-like_N"/>
</dbReference>
<comment type="caution">
    <text evidence="8">The sequence shown here is derived from an EMBL/GenBank/DDBJ whole genome shotgun (WGS) entry which is preliminary data.</text>
</comment>
<dbReference type="GO" id="GO:0004312">
    <property type="term" value="F:fatty acid synthase activity"/>
    <property type="evidence" value="ECO:0007669"/>
    <property type="project" value="TreeGrafter"/>
</dbReference>
<evidence type="ECO:0000313" key="8">
    <source>
        <dbReference type="EMBL" id="KAK3936080.1"/>
    </source>
</evidence>
<dbReference type="Pfam" id="PF08242">
    <property type="entry name" value="Methyltransf_12"/>
    <property type="match status" value="1"/>
</dbReference>
<dbReference type="InterPro" id="IPR049900">
    <property type="entry name" value="PKS_mFAS_DH"/>
</dbReference>
<gene>
    <name evidence="8" type="ORF">QBC46DRAFT_420398</name>
</gene>
<keyword evidence="1" id="KW-0596">Phosphopantetheine</keyword>
<evidence type="ECO:0000256" key="4">
    <source>
        <dbReference type="ARBA" id="ARBA00023002"/>
    </source>
</evidence>
<dbReference type="InterPro" id="IPR049551">
    <property type="entry name" value="PKS_DH_C"/>
</dbReference>
<dbReference type="GO" id="GO:0044550">
    <property type="term" value="P:secondary metabolite biosynthetic process"/>
    <property type="evidence" value="ECO:0007669"/>
    <property type="project" value="TreeGrafter"/>
</dbReference>
<evidence type="ECO:0000313" key="9">
    <source>
        <dbReference type="Proteomes" id="UP001303473"/>
    </source>
</evidence>
<dbReference type="SMART" id="SM00829">
    <property type="entry name" value="PKS_ER"/>
    <property type="match status" value="1"/>
</dbReference>
<evidence type="ECO:0000259" key="7">
    <source>
        <dbReference type="PROSITE" id="PS52019"/>
    </source>
</evidence>
<dbReference type="InterPro" id="IPR011032">
    <property type="entry name" value="GroES-like_sf"/>
</dbReference>
<dbReference type="PANTHER" id="PTHR43775:SF49">
    <property type="entry name" value="SYNTHASE, PUTATIVE (JCVI)-RELATED"/>
    <property type="match status" value="1"/>
</dbReference>
<dbReference type="Gene3D" id="3.90.180.10">
    <property type="entry name" value="Medium-chain alcohol dehydrogenases, catalytic domain"/>
    <property type="match status" value="1"/>
</dbReference>
<evidence type="ECO:0000256" key="1">
    <source>
        <dbReference type="ARBA" id="ARBA00022450"/>
    </source>
</evidence>
<dbReference type="GO" id="GO:0006633">
    <property type="term" value="P:fatty acid biosynthetic process"/>
    <property type="evidence" value="ECO:0007669"/>
    <property type="project" value="TreeGrafter"/>
</dbReference>
<dbReference type="InterPro" id="IPR057326">
    <property type="entry name" value="KR_dom"/>
</dbReference>
<dbReference type="InterPro" id="IPR036291">
    <property type="entry name" value="NAD(P)-bd_dom_sf"/>
</dbReference>
<dbReference type="InterPro" id="IPR050091">
    <property type="entry name" value="PKS_NRPS_Biosynth_Enz"/>
</dbReference>
<dbReference type="Pfam" id="PF13602">
    <property type="entry name" value="ADH_zinc_N_2"/>
    <property type="match status" value="1"/>
</dbReference>
<dbReference type="SUPFAM" id="SSF53335">
    <property type="entry name" value="S-adenosyl-L-methionine-dependent methyltransferases"/>
    <property type="match status" value="1"/>
</dbReference>
<keyword evidence="5" id="KW-0511">Multifunctional enzyme</keyword>
<dbReference type="Proteomes" id="UP001303473">
    <property type="component" value="Unassembled WGS sequence"/>
</dbReference>
<keyword evidence="4" id="KW-0560">Oxidoreductase</keyword>
<organism evidence="8 9">
    <name type="scientific">Diplogelasinospora grovesii</name>
    <dbReference type="NCBI Taxonomy" id="303347"/>
    <lineage>
        <taxon>Eukaryota</taxon>
        <taxon>Fungi</taxon>
        <taxon>Dikarya</taxon>
        <taxon>Ascomycota</taxon>
        <taxon>Pezizomycotina</taxon>
        <taxon>Sordariomycetes</taxon>
        <taxon>Sordariomycetidae</taxon>
        <taxon>Sordariales</taxon>
        <taxon>Diplogelasinosporaceae</taxon>
        <taxon>Diplogelasinospora</taxon>
    </lineage>
</organism>